<dbReference type="EMBL" id="CP093313">
    <property type="protein sequence ID" value="UWZ84761.1"/>
    <property type="molecule type" value="Genomic_DNA"/>
</dbReference>
<sequence length="209" mass="24241">MPVPRSKDYFWRKDFFETLKAVAERAQQVPDWAEYGEFCLEYERGLRSSAFSILNRFLKRFEQRPFQDRKGFVSWLLNIVENAPGRHMLIPHPLQRRLIEPTLLEWTLADPASAEPHRWLGTRDDLEKAVAVDPLDQIAIRRLLRIILGGVDYAVHELPTGYLGNPDQDLIALERSEKLINRLIDPAEKQALLAEVEELRAAVLGFLNR</sequence>
<organism evidence="1 2">
    <name type="scientific">Occallatibacter riparius</name>
    <dbReference type="NCBI Taxonomy" id="1002689"/>
    <lineage>
        <taxon>Bacteria</taxon>
        <taxon>Pseudomonadati</taxon>
        <taxon>Acidobacteriota</taxon>
        <taxon>Terriglobia</taxon>
        <taxon>Terriglobales</taxon>
        <taxon>Acidobacteriaceae</taxon>
        <taxon>Occallatibacter</taxon>
    </lineage>
</organism>
<name>A0A9J7BQC5_9BACT</name>
<dbReference type="AlphaFoldDB" id="A0A9J7BQC5"/>
<reference evidence="1" key="1">
    <citation type="submission" date="2021-04" db="EMBL/GenBank/DDBJ databases">
        <title>Phylogenetic analysis of Acidobacteriaceae.</title>
        <authorList>
            <person name="Qiu L."/>
            <person name="Zhang Q."/>
        </authorList>
    </citation>
    <scope>NUCLEOTIDE SEQUENCE</scope>
    <source>
        <strain evidence="1">DSM 25168</strain>
    </source>
</reference>
<dbReference type="KEGG" id="orp:MOP44_02215"/>
<evidence type="ECO:0000313" key="2">
    <source>
        <dbReference type="Proteomes" id="UP001059380"/>
    </source>
</evidence>
<accession>A0A9J7BQC5</accession>
<dbReference type="RefSeq" id="WP_260794267.1">
    <property type="nucleotide sequence ID" value="NZ_CP093313.1"/>
</dbReference>
<dbReference type="Proteomes" id="UP001059380">
    <property type="component" value="Chromosome"/>
</dbReference>
<proteinExistence type="predicted"/>
<evidence type="ECO:0000313" key="1">
    <source>
        <dbReference type="EMBL" id="UWZ84761.1"/>
    </source>
</evidence>
<keyword evidence="2" id="KW-1185">Reference proteome</keyword>
<protein>
    <submittedName>
        <fullName evidence="1">Uncharacterized protein</fullName>
    </submittedName>
</protein>
<gene>
    <name evidence="1" type="ORF">MOP44_02215</name>
</gene>